<comment type="caution">
    <text evidence="2">The sequence shown here is derived from an EMBL/GenBank/DDBJ whole genome shotgun (WGS) entry which is preliminary data.</text>
</comment>
<dbReference type="RefSeq" id="WP_377562975.1">
    <property type="nucleotide sequence ID" value="NZ_JBHTJZ010000005.1"/>
</dbReference>
<feature type="transmembrane region" description="Helical" evidence="1">
    <location>
        <begin position="42"/>
        <end position="62"/>
    </location>
</feature>
<keyword evidence="1" id="KW-1133">Transmembrane helix</keyword>
<feature type="transmembrane region" description="Helical" evidence="1">
    <location>
        <begin position="68"/>
        <end position="86"/>
    </location>
</feature>
<sequence>MVNKIVLSMALMRILSGSIEIGVALFMLRYNDIERALVMNSSLALVGPIILMATTTVGLVGVSEQLSPSRFLWVAAGVTCLLIGILKK</sequence>
<organism evidence="2 3">
    <name type="scientific">Paenibacillus chungangensis</name>
    <dbReference type="NCBI Taxonomy" id="696535"/>
    <lineage>
        <taxon>Bacteria</taxon>
        <taxon>Bacillati</taxon>
        <taxon>Bacillota</taxon>
        <taxon>Bacilli</taxon>
        <taxon>Bacillales</taxon>
        <taxon>Paenibacillaceae</taxon>
        <taxon>Paenibacillus</taxon>
    </lineage>
</organism>
<protein>
    <submittedName>
        <fullName evidence="2">YqhV family protein</fullName>
    </submittedName>
</protein>
<proteinExistence type="predicted"/>
<dbReference type="Proteomes" id="UP001596989">
    <property type="component" value="Unassembled WGS sequence"/>
</dbReference>
<evidence type="ECO:0000313" key="3">
    <source>
        <dbReference type="Proteomes" id="UP001596989"/>
    </source>
</evidence>
<gene>
    <name evidence="2" type="ORF">ACFQ2I_04795</name>
</gene>
<dbReference type="EMBL" id="JBHTJZ010000005">
    <property type="protein sequence ID" value="MFD0958701.1"/>
    <property type="molecule type" value="Genomic_DNA"/>
</dbReference>
<dbReference type="InterPro" id="IPR020390">
    <property type="entry name" value="Uncharacterised_YqhV"/>
</dbReference>
<name>A0ABW3HMH4_9BACL</name>
<dbReference type="Pfam" id="PF10942">
    <property type="entry name" value="DUF2619"/>
    <property type="match status" value="1"/>
</dbReference>
<evidence type="ECO:0000313" key="2">
    <source>
        <dbReference type="EMBL" id="MFD0958701.1"/>
    </source>
</evidence>
<evidence type="ECO:0000256" key="1">
    <source>
        <dbReference type="SAM" id="Phobius"/>
    </source>
</evidence>
<keyword evidence="1" id="KW-0472">Membrane</keyword>
<accession>A0ABW3HMH4</accession>
<keyword evidence="3" id="KW-1185">Reference proteome</keyword>
<keyword evidence="1" id="KW-0812">Transmembrane</keyword>
<reference evidence="3" key="1">
    <citation type="journal article" date="2019" name="Int. J. Syst. Evol. Microbiol.">
        <title>The Global Catalogue of Microorganisms (GCM) 10K type strain sequencing project: providing services to taxonomists for standard genome sequencing and annotation.</title>
        <authorList>
            <consortium name="The Broad Institute Genomics Platform"/>
            <consortium name="The Broad Institute Genome Sequencing Center for Infectious Disease"/>
            <person name="Wu L."/>
            <person name="Ma J."/>
        </authorList>
    </citation>
    <scope>NUCLEOTIDE SEQUENCE [LARGE SCALE GENOMIC DNA]</scope>
    <source>
        <strain evidence="3">CCUG 59129</strain>
    </source>
</reference>